<dbReference type="OrthoDB" id="3029761at2759"/>
<feature type="compositionally biased region" description="Basic residues" evidence="1">
    <location>
        <begin position="144"/>
        <end position="155"/>
    </location>
</feature>
<feature type="region of interest" description="Disordered" evidence="1">
    <location>
        <begin position="81"/>
        <end position="155"/>
    </location>
</feature>
<evidence type="ECO:0000313" key="2">
    <source>
        <dbReference type="EMBL" id="EGO21588.1"/>
    </source>
</evidence>
<dbReference type="AlphaFoldDB" id="F8P4Q1"/>
<reference evidence="2" key="1">
    <citation type="submission" date="2011-04" db="EMBL/GenBank/DDBJ databases">
        <title>Evolution of plant cell wall degrading machinery underlies the functional diversity of forest fungi.</title>
        <authorList>
            <consortium name="US DOE Joint Genome Institute (JGI-PGF)"/>
            <person name="Eastwood D.C."/>
            <person name="Floudas D."/>
            <person name="Binder M."/>
            <person name="Majcherczyk A."/>
            <person name="Schneider P."/>
            <person name="Aerts A."/>
            <person name="Asiegbu F.O."/>
            <person name="Baker S.E."/>
            <person name="Barry K."/>
            <person name="Bendiksby M."/>
            <person name="Blumentritt M."/>
            <person name="Coutinho P.M."/>
            <person name="Cullen D."/>
            <person name="Cullen D."/>
            <person name="Gathman A."/>
            <person name="Goodell B."/>
            <person name="Henrissat B."/>
            <person name="Ihrmark K."/>
            <person name="Kauserud H."/>
            <person name="Kohler A."/>
            <person name="LaButti K."/>
            <person name="Lapidus A."/>
            <person name="Lavin J.L."/>
            <person name="Lee Y.-H."/>
            <person name="Lindquist E."/>
            <person name="Lilly W."/>
            <person name="Lucas S."/>
            <person name="Morin E."/>
            <person name="Murat C."/>
            <person name="Oguiza J.A."/>
            <person name="Park J."/>
            <person name="Pisabarro A.G."/>
            <person name="Riley R."/>
            <person name="Rosling A."/>
            <person name="Salamov A."/>
            <person name="Schmidt O."/>
            <person name="Schmutz J."/>
            <person name="Skrede I."/>
            <person name="Stenlid J."/>
            <person name="Wiebenga A."/>
            <person name="Xie X."/>
            <person name="Kues U."/>
            <person name="Hibbett D.S."/>
            <person name="Hoffmeister D."/>
            <person name="Hogberg N."/>
            <person name="Martin F."/>
            <person name="Grigoriev I.V."/>
            <person name="Watkinson S.C."/>
        </authorList>
    </citation>
    <scope>NUCLEOTIDE SEQUENCE</scope>
    <source>
        <strain evidence="2">S7.9</strain>
    </source>
</reference>
<dbReference type="EMBL" id="GL945438">
    <property type="protein sequence ID" value="EGO21588.1"/>
    <property type="molecule type" value="Genomic_DNA"/>
</dbReference>
<feature type="compositionally biased region" description="Low complexity" evidence="1">
    <location>
        <begin position="43"/>
        <end position="55"/>
    </location>
</feature>
<sequence>MHSYPPYPYPHLPSSSRIIRPLPLADFPRYQPTPDLDFPPSPSDTCSSLSTDTSPSPSPHTVRIVCDIPLVAPRPLPYHSPTFLHFDLPDPDEDLSHPPYTQRPSKRKRTTDDHPPPAKRHAAKPPSHPQLHPLISHTSAARRSAIHPHHRIRRR</sequence>
<name>F8P4Q1_SERL9</name>
<organism>
    <name type="scientific">Serpula lacrymans var. lacrymans (strain S7.9)</name>
    <name type="common">Dry rot fungus</name>
    <dbReference type="NCBI Taxonomy" id="578457"/>
    <lineage>
        <taxon>Eukaryota</taxon>
        <taxon>Fungi</taxon>
        <taxon>Dikarya</taxon>
        <taxon>Basidiomycota</taxon>
        <taxon>Agaricomycotina</taxon>
        <taxon>Agaricomycetes</taxon>
        <taxon>Agaricomycetidae</taxon>
        <taxon>Boletales</taxon>
        <taxon>Coniophorineae</taxon>
        <taxon>Serpulaceae</taxon>
        <taxon>Serpula</taxon>
    </lineage>
</organism>
<dbReference type="GeneID" id="18815445"/>
<accession>F8P4Q1</accession>
<dbReference type="HOGENOM" id="CLU_1696554_0_0_1"/>
<proteinExistence type="predicted"/>
<feature type="region of interest" description="Disordered" evidence="1">
    <location>
        <begin position="23"/>
        <end position="61"/>
    </location>
</feature>
<evidence type="ECO:0000256" key="1">
    <source>
        <dbReference type="SAM" id="MobiDB-lite"/>
    </source>
</evidence>
<dbReference type="Proteomes" id="UP000008064">
    <property type="component" value="Unassembled WGS sequence"/>
</dbReference>
<protein>
    <submittedName>
        <fullName evidence="2">Uncharacterized protein</fullName>
    </submittedName>
</protein>
<dbReference type="RefSeq" id="XP_007321374.1">
    <property type="nucleotide sequence ID" value="XM_007321312.1"/>
</dbReference>
<gene>
    <name evidence="2" type="ORF">SERLADRAFT_440842</name>
</gene>
<dbReference type="KEGG" id="sla:SERLADRAFT_440842"/>